<dbReference type="Pfam" id="PF09678">
    <property type="entry name" value="Caa3_CtaG"/>
    <property type="match status" value="1"/>
</dbReference>
<evidence type="ECO:0000313" key="8">
    <source>
        <dbReference type="Proteomes" id="UP000199163"/>
    </source>
</evidence>
<feature type="transmembrane region" description="Helical" evidence="6">
    <location>
        <begin position="112"/>
        <end position="130"/>
    </location>
</feature>
<feature type="transmembrane region" description="Helical" evidence="6">
    <location>
        <begin position="142"/>
        <end position="162"/>
    </location>
</feature>
<feature type="transmembrane region" description="Helical" evidence="6">
    <location>
        <begin position="70"/>
        <end position="91"/>
    </location>
</feature>
<evidence type="ECO:0000256" key="2">
    <source>
        <dbReference type="ARBA" id="ARBA00022475"/>
    </source>
</evidence>
<protein>
    <submittedName>
        <fullName evidence="7">Putative membrane protein/putative membrane protein</fullName>
    </submittedName>
</protein>
<gene>
    <name evidence="7" type="ORF">SAMN05192534_102211</name>
</gene>
<keyword evidence="2" id="KW-1003">Cell membrane</keyword>
<comment type="subcellular location">
    <subcellularLocation>
        <location evidence="1">Cell membrane</location>
        <topology evidence="1">Multi-pass membrane protein</topology>
    </subcellularLocation>
</comment>
<evidence type="ECO:0000256" key="6">
    <source>
        <dbReference type="SAM" id="Phobius"/>
    </source>
</evidence>
<keyword evidence="3 6" id="KW-0812">Transmembrane</keyword>
<dbReference type="GO" id="GO:0005886">
    <property type="term" value="C:plasma membrane"/>
    <property type="evidence" value="ECO:0007669"/>
    <property type="project" value="UniProtKB-SubCell"/>
</dbReference>
<dbReference type="InterPro" id="IPR019108">
    <property type="entry name" value="Caa3_assmbl_CtaG-rel"/>
</dbReference>
<feature type="transmembrane region" description="Helical" evidence="6">
    <location>
        <begin position="44"/>
        <end position="64"/>
    </location>
</feature>
<keyword evidence="5 6" id="KW-0472">Membrane</keyword>
<evidence type="ECO:0000256" key="4">
    <source>
        <dbReference type="ARBA" id="ARBA00022989"/>
    </source>
</evidence>
<evidence type="ECO:0000256" key="3">
    <source>
        <dbReference type="ARBA" id="ARBA00022692"/>
    </source>
</evidence>
<feature type="transmembrane region" description="Helical" evidence="6">
    <location>
        <begin position="6"/>
        <end position="24"/>
    </location>
</feature>
<accession>A0A1G8AL81</accession>
<name>A0A1G8AL81_9BACI</name>
<evidence type="ECO:0000313" key="7">
    <source>
        <dbReference type="EMBL" id="SDH21677.1"/>
    </source>
</evidence>
<evidence type="ECO:0000256" key="5">
    <source>
        <dbReference type="ARBA" id="ARBA00023136"/>
    </source>
</evidence>
<reference evidence="7 8" key="1">
    <citation type="submission" date="2016-10" db="EMBL/GenBank/DDBJ databases">
        <authorList>
            <person name="de Groot N.N."/>
        </authorList>
    </citation>
    <scope>NUCLEOTIDE SEQUENCE [LARGE SCALE GENOMIC DNA]</scope>
    <source>
        <strain evidence="7 8">DSM 21632</strain>
    </source>
</reference>
<organism evidence="7 8">
    <name type="scientific">Alteribacillus persepolensis</name>
    <dbReference type="NCBI Taxonomy" id="568899"/>
    <lineage>
        <taxon>Bacteria</taxon>
        <taxon>Bacillati</taxon>
        <taxon>Bacillota</taxon>
        <taxon>Bacilli</taxon>
        <taxon>Bacillales</taxon>
        <taxon>Bacillaceae</taxon>
        <taxon>Alteribacillus</taxon>
    </lineage>
</organism>
<dbReference type="RefSeq" id="WP_175487369.1">
    <property type="nucleotide sequence ID" value="NZ_FNDK01000002.1"/>
</dbReference>
<feature type="transmembrane region" description="Helical" evidence="6">
    <location>
        <begin position="174"/>
        <end position="192"/>
    </location>
</feature>
<dbReference type="STRING" id="568899.SAMN05192534_102211"/>
<keyword evidence="4 6" id="KW-1133">Transmembrane helix</keyword>
<dbReference type="Proteomes" id="UP000199163">
    <property type="component" value="Unassembled WGS sequence"/>
</dbReference>
<evidence type="ECO:0000256" key="1">
    <source>
        <dbReference type="ARBA" id="ARBA00004651"/>
    </source>
</evidence>
<proteinExistence type="predicted"/>
<keyword evidence="8" id="KW-1185">Reference proteome</keyword>
<dbReference type="AlphaFoldDB" id="A0A1G8AL81"/>
<dbReference type="EMBL" id="FNDK01000002">
    <property type="protein sequence ID" value="SDH21677.1"/>
    <property type="molecule type" value="Genomic_DNA"/>
</dbReference>
<sequence length="255" mass="29137">MSHHSSWNIPLLLSLLALLFLYWLLIGFLKKRNHEQIQITKKRIYSFTAGCLLLFITFGSPLAYYSHTYLTIHMLQMSILCFIIPPLLIYGMPASAYGTFIPHFIKKLPSSTAALVFAFFFFLYHMPGIFNQVNTHHLTHIAYHALLFLSALLMWLPSLFHFITKGTGRPKKTYFSFMMLVTMPACVLLLFANHELYSIYQPVHGDERLFSAITDQRISGLLMIILHQLAMYAAAKLNQKHSPDIHVPPTSASSA</sequence>